<dbReference type="eggNOG" id="COG1073">
    <property type="taxonomic scope" value="Bacteria"/>
</dbReference>
<dbReference type="InterPro" id="IPR029058">
    <property type="entry name" value="AB_hydrolase_fold"/>
</dbReference>
<dbReference type="GO" id="GO:0052689">
    <property type="term" value="F:carboxylic ester hydrolase activity"/>
    <property type="evidence" value="ECO:0007669"/>
    <property type="project" value="UniProtKB-ARBA"/>
</dbReference>
<dbReference type="OrthoDB" id="9813296at2"/>
<protein>
    <recommendedName>
        <fullName evidence="2">Serine aminopeptidase S33 domain-containing protein</fullName>
    </recommendedName>
</protein>
<evidence type="ECO:0000259" key="2">
    <source>
        <dbReference type="Pfam" id="PF12146"/>
    </source>
</evidence>
<keyword evidence="4" id="KW-1185">Reference proteome</keyword>
<dbReference type="AlphaFoldDB" id="S7U684"/>
<proteinExistence type="predicted"/>
<comment type="caution">
    <text evidence="3">The sequence shown here is derived from an EMBL/GenBank/DDBJ whole genome shotgun (WGS) entry which is preliminary data.</text>
</comment>
<feature type="domain" description="Serine aminopeptidase S33" evidence="2">
    <location>
        <begin position="38"/>
        <end position="145"/>
    </location>
</feature>
<dbReference type="EMBL" id="ATHJ01000015">
    <property type="protein sequence ID" value="EPR44837.1"/>
    <property type="molecule type" value="Genomic_DNA"/>
</dbReference>
<keyword evidence="1" id="KW-0378">Hydrolase</keyword>
<dbReference type="RefSeq" id="WP_020875370.1">
    <property type="nucleotide sequence ID" value="NZ_ATHJ01000015.1"/>
</dbReference>
<evidence type="ECO:0000313" key="4">
    <source>
        <dbReference type="Proteomes" id="UP000014977"/>
    </source>
</evidence>
<dbReference type="InterPro" id="IPR022742">
    <property type="entry name" value="Hydrolase_4"/>
</dbReference>
<dbReference type="Gene3D" id="3.40.50.1820">
    <property type="entry name" value="alpha/beta hydrolase"/>
    <property type="match status" value="1"/>
</dbReference>
<dbReference type="PANTHER" id="PTHR22946">
    <property type="entry name" value="DIENELACTONE HYDROLASE DOMAIN-CONTAINING PROTEIN-RELATED"/>
    <property type="match status" value="1"/>
</dbReference>
<accession>S7U684</accession>
<dbReference type="PANTHER" id="PTHR22946:SF9">
    <property type="entry name" value="POLYKETIDE TRANSFERASE AF380"/>
    <property type="match status" value="1"/>
</dbReference>
<organism evidence="3 4">
    <name type="scientific">Desulfococcus multivorans DSM 2059</name>
    <dbReference type="NCBI Taxonomy" id="1121405"/>
    <lineage>
        <taxon>Bacteria</taxon>
        <taxon>Pseudomonadati</taxon>
        <taxon>Thermodesulfobacteriota</taxon>
        <taxon>Desulfobacteria</taxon>
        <taxon>Desulfobacterales</taxon>
        <taxon>Desulfococcaceae</taxon>
        <taxon>Desulfococcus</taxon>
    </lineage>
</organism>
<evidence type="ECO:0000256" key="1">
    <source>
        <dbReference type="ARBA" id="ARBA00022801"/>
    </source>
</evidence>
<dbReference type="Pfam" id="PF12146">
    <property type="entry name" value="Hydrolase_4"/>
    <property type="match status" value="1"/>
</dbReference>
<dbReference type="InterPro" id="IPR050261">
    <property type="entry name" value="FrsA_esterase"/>
</dbReference>
<sequence>MSETESIISTTQDISFNSGDFQLKGTLHLPPNSALPPVVIGSHGLFSTGDSPKQIALAEKCLEFGIAYFRFDHRGCGGSDGVFGEVTAFENRRRDLLSAISAVRATEKTGDVTGLFGSSLGGAVVLSVALEADVAAVVTYAAPLDGNRIVQHLKNGKGAPHNHPKIDPEALRFDISDRIDGIHHILIVHGDSDRIISSSEAHRIYQKARMPKRLIMLRNGDHPMSLPENQEKFVREAALWFKSAMK</sequence>
<gene>
    <name evidence="3" type="ORF">dsmv_3763</name>
</gene>
<dbReference type="Proteomes" id="UP000014977">
    <property type="component" value="Unassembled WGS sequence"/>
</dbReference>
<name>S7U684_DESML</name>
<evidence type="ECO:0000313" key="3">
    <source>
        <dbReference type="EMBL" id="EPR44837.1"/>
    </source>
</evidence>
<dbReference type="SUPFAM" id="SSF53474">
    <property type="entry name" value="alpha/beta-Hydrolases"/>
    <property type="match status" value="1"/>
</dbReference>
<dbReference type="STRING" id="897.B2D07_10510"/>
<reference evidence="3 4" key="1">
    <citation type="journal article" date="2013" name="Genome Announc.">
        <title>Draft genome sequences for three mercury-methylating, sulfate-reducing bacteria.</title>
        <authorList>
            <person name="Brown S.D."/>
            <person name="Hurt R.A.Jr."/>
            <person name="Gilmour C.C."/>
            <person name="Elias D.A."/>
        </authorList>
    </citation>
    <scope>NUCLEOTIDE SEQUENCE [LARGE SCALE GENOMIC DNA]</scope>
    <source>
        <strain evidence="3 4">DSM 2059</strain>
    </source>
</reference>